<evidence type="ECO:0000313" key="1">
    <source>
        <dbReference type="EMBL" id="MYN20339.1"/>
    </source>
</evidence>
<name>A0A845HSE7_9BURK</name>
<dbReference type="AlphaFoldDB" id="A0A845HSE7"/>
<comment type="caution">
    <text evidence="1">The sequence shown here is derived from an EMBL/GenBank/DDBJ whole genome shotgun (WGS) entry which is preliminary data.</text>
</comment>
<evidence type="ECO:0000313" key="2">
    <source>
        <dbReference type="Proteomes" id="UP000484875"/>
    </source>
</evidence>
<reference evidence="1 2" key="1">
    <citation type="submission" date="2019-12" db="EMBL/GenBank/DDBJ databases">
        <title>Novel species isolated from a subtropical stream in China.</title>
        <authorList>
            <person name="Lu H."/>
        </authorList>
    </citation>
    <scope>NUCLEOTIDE SEQUENCE [LARGE SCALE GENOMIC DNA]</scope>
    <source>
        <strain evidence="1 2">FT107W</strain>
    </source>
</reference>
<dbReference type="Proteomes" id="UP000484875">
    <property type="component" value="Unassembled WGS sequence"/>
</dbReference>
<sequence length="68" mass="6878">MSPAAFGLAPATAAAPVTGAVIGLPDFADLVDRVGPAVVNIRTTERLKLGGRGGADGQPGEEEMQEFL</sequence>
<accession>A0A845HSE7</accession>
<feature type="non-terminal residue" evidence="1">
    <location>
        <position position="68"/>
    </location>
</feature>
<proteinExistence type="predicted"/>
<protein>
    <submittedName>
        <fullName evidence="1">Serine peptidase</fullName>
    </submittedName>
</protein>
<dbReference type="EMBL" id="WWCV01000071">
    <property type="protein sequence ID" value="MYN20339.1"/>
    <property type="molecule type" value="Genomic_DNA"/>
</dbReference>
<keyword evidence="2" id="KW-1185">Reference proteome</keyword>
<gene>
    <name evidence="1" type="ORF">GTP81_26720</name>
</gene>
<organism evidence="1 2">
    <name type="scientific">Duganella vulcania</name>
    <dbReference type="NCBI Taxonomy" id="2692166"/>
    <lineage>
        <taxon>Bacteria</taxon>
        <taxon>Pseudomonadati</taxon>
        <taxon>Pseudomonadota</taxon>
        <taxon>Betaproteobacteria</taxon>
        <taxon>Burkholderiales</taxon>
        <taxon>Oxalobacteraceae</taxon>
        <taxon>Telluria group</taxon>
        <taxon>Duganella</taxon>
    </lineage>
</organism>